<dbReference type="AlphaFoldDB" id="A0A8W8MRA9"/>
<proteinExistence type="predicted"/>
<dbReference type="EnsemblMetazoa" id="G33994.1">
    <property type="protein sequence ID" value="G33994.1:cds"/>
    <property type="gene ID" value="G33994"/>
</dbReference>
<protein>
    <submittedName>
        <fullName evidence="1">Uncharacterized protein</fullName>
    </submittedName>
</protein>
<reference evidence="1" key="1">
    <citation type="submission" date="2022-08" db="UniProtKB">
        <authorList>
            <consortium name="EnsemblMetazoa"/>
        </authorList>
    </citation>
    <scope>IDENTIFICATION</scope>
    <source>
        <strain evidence="1">05x7-T-G4-1.051#20</strain>
    </source>
</reference>
<accession>A0A8W8MRA9</accession>
<organism evidence="1 2">
    <name type="scientific">Magallana gigas</name>
    <name type="common">Pacific oyster</name>
    <name type="synonym">Crassostrea gigas</name>
    <dbReference type="NCBI Taxonomy" id="29159"/>
    <lineage>
        <taxon>Eukaryota</taxon>
        <taxon>Metazoa</taxon>
        <taxon>Spiralia</taxon>
        <taxon>Lophotrochozoa</taxon>
        <taxon>Mollusca</taxon>
        <taxon>Bivalvia</taxon>
        <taxon>Autobranchia</taxon>
        <taxon>Pteriomorphia</taxon>
        <taxon>Ostreida</taxon>
        <taxon>Ostreoidea</taxon>
        <taxon>Ostreidae</taxon>
        <taxon>Magallana</taxon>
    </lineage>
</organism>
<dbReference type="Proteomes" id="UP000005408">
    <property type="component" value="Unassembled WGS sequence"/>
</dbReference>
<keyword evidence="2" id="KW-1185">Reference proteome</keyword>
<evidence type="ECO:0000313" key="2">
    <source>
        <dbReference type="Proteomes" id="UP000005408"/>
    </source>
</evidence>
<sequence>MAAPKKTKLDEQSIEVEDYVHNVSPMKVSRNNNNYFNTIFQEDKYIDLICFVQDYNSVLKDIQKTKILRSMDLPCSFKDPISSKICVKGRTSDEIYQILSAKEIF</sequence>
<evidence type="ECO:0000313" key="1">
    <source>
        <dbReference type="EnsemblMetazoa" id="G33994.1:cds"/>
    </source>
</evidence>
<name>A0A8W8MRA9_MAGGI</name>